<dbReference type="Gene3D" id="1.10.340.70">
    <property type="match status" value="1"/>
</dbReference>
<organism evidence="4 5">
    <name type="scientific">Eumeta variegata</name>
    <name type="common">Bagworm moth</name>
    <name type="synonym">Eumeta japonica</name>
    <dbReference type="NCBI Taxonomy" id="151549"/>
    <lineage>
        <taxon>Eukaryota</taxon>
        <taxon>Metazoa</taxon>
        <taxon>Ecdysozoa</taxon>
        <taxon>Arthropoda</taxon>
        <taxon>Hexapoda</taxon>
        <taxon>Insecta</taxon>
        <taxon>Pterygota</taxon>
        <taxon>Neoptera</taxon>
        <taxon>Endopterygota</taxon>
        <taxon>Lepidoptera</taxon>
        <taxon>Glossata</taxon>
        <taxon>Ditrysia</taxon>
        <taxon>Tineoidea</taxon>
        <taxon>Psychidae</taxon>
        <taxon>Oiketicinae</taxon>
        <taxon>Eumeta</taxon>
    </lineage>
</organism>
<dbReference type="PANTHER" id="PTHR47331">
    <property type="entry name" value="PHD-TYPE DOMAIN-CONTAINING PROTEIN"/>
    <property type="match status" value="1"/>
</dbReference>
<feature type="compositionally biased region" description="Polar residues" evidence="1">
    <location>
        <begin position="214"/>
        <end position="233"/>
    </location>
</feature>
<evidence type="ECO:0000256" key="1">
    <source>
        <dbReference type="SAM" id="MobiDB-lite"/>
    </source>
</evidence>
<dbReference type="InterPro" id="IPR036397">
    <property type="entry name" value="RNaseH_sf"/>
</dbReference>
<sequence length="836" mass="94593">MDDYLQSFPTTEEAIKIAREVALVHSRAHFNLQKWRSNDEPTLNALTSEPRQVDKKLNCGTNEEKVLGLIWRPKSDTLAFDLDLKHIPKEIMLGQKRPTKREILRTAMSVFDPLGLAAPLTIAAKRILQATWKLGTDWDEEVPDDVYKDWNTWLEHLQALKKLDIPRCYPGCTHAVKRELHTFVDASEHTYAASTYWRTTAADGAINHAAPRRATTSNPTSECSGPTREQSLHGSKRGARAYKPSVAHRLAEIEEETKTTEWRWVPTAHNVADDATREPPADFDQAHRWFRGPEFLRHPEEEWPSETRAIARSPPTGEERTHTARDAGRTDIIQALPDITRFSSWQRLRRATARALQFIDRCKAGRSLREGTHAISHRRTQKTDKGDPNWRQTLNKVKKIDKTIHTSANERKFVLLEARYLRQAELLWLQAIQKESFESELAAVKAALPLSRTSRIRNLALEVDASGLLLVKTRVAAASDVTTETKGPPVVDGHHPYVRLYVQAVHEQLHHAGVEATTNEVRQRLWVLRMRPTIRTVIKSCLRCRIRRATPGEPPTGNLPAARLAHHQRPFSYVGLDYFGPYNVTIGRQHQKRYVALFTCLTTRAVHLEVAGGLSADSAILAIRRMMARRGAPVEIWSDNGTNFHGADAELQKTAREAAAQEASARAIDWRYIPRRPFHGWSLGEACTIHQASIGRHATREMPEGRADDPEALTPNHFLLGGPGRVPLPGSFSDSDTYGRQQWRHAQRLADLFWTRWIREYLPTLQYRREPVGRGNPLAVGDTVIVVDGTLPRNAWMRGRVTATYPGKDGVVRVADITTSTGILRRPTKKLVVLPK</sequence>
<gene>
    <name evidence="4" type="ORF">EVAR_37367_1</name>
</gene>
<feature type="region of interest" description="Disordered" evidence="1">
    <location>
        <begin position="211"/>
        <end position="241"/>
    </location>
</feature>
<dbReference type="InterPro" id="IPR008042">
    <property type="entry name" value="Retrotrans_Pao"/>
</dbReference>
<dbReference type="AlphaFoldDB" id="A0A4C1ZW06"/>
<keyword evidence="5" id="KW-1185">Reference proteome</keyword>
<reference evidence="4 5" key="1">
    <citation type="journal article" date="2019" name="Commun. Biol.">
        <title>The bagworm genome reveals a unique fibroin gene that provides high tensile strength.</title>
        <authorList>
            <person name="Kono N."/>
            <person name="Nakamura H."/>
            <person name="Ohtoshi R."/>
            <person name="Tomita M."/>
            <person name="Numata K."/>
            <person name="Arakawa K."/>
        </authorList>
    </citation>
    <scope>NUCLEOTIDE SEQUENCE [LARGE SCALE GENOMIC DNA]</scope>
</reference>
<accession>A0A4C1ZW06</accession>
<evidence type="ECO:0008006" key="6">
    <source>
        <dbReference type="Google" id="ProtNLM"/>
    </source>
</evidence>
<dbReference type="Gene3D" id="3.30.420.10">
    <property type="entry name" value="Ribonuclease H-like superfamily/Ribonuclease H"/>
    <property type="match status" value="1"/>
</dbReference>
<proteinExistence type="predicted"/>
<feature type="domain" description="DUF5641" evidence="3">
    <location>
        <begin position="742"/>
        <end position="834"/>
    </location>
</feature>
<dbReference type="PANTHER" id="PTHR47331:SF1">
    <property type="entry name" value="GAG-LIKE PROTEIN"/>
    <property type="match status" value="1"/>
</dbReference>
<evidence type="ECO:0000259" key="2">
    <source>
        <dbReference type="Pfam" id="PF17921"/>
    </source>
</evidence>
<dbReference type="SUPFAM" id="SSF53098">
    <property type="entry name" value="Ribonuclease H-like"/>
    <property type="match status" value="1"/>
</dbReference>
<feature type="domain" description="Integrase zinc-binding" evidence="2">
    <location>
        <begin position="499"/>
        <end position="549"/>
    </location>
</feature>
<name>A0A4C1ZW06_EUMVA</name>
<dbReference type="GO" id="GO:0003676">
    <property type="term" value="F:nucleic acid binding"/>
    <property type="evidence" value="ECO:0007669"/>
    <property type="project" value="InterPro"/>
</dbReference>
<dbReference type="STRING" id="151549.A0A4C1ZW06"/>
<evidence type="ECO:0000313" key="4">
    <source>
        <dbReference type="EMBL" id="GBP90845.1"/>
    </source>
</evidence>
<evidence type="ECO:0000313" key="5">
    <source>
        <dbReference type="Proteomes" id="UP000299102"/>
    </source>
</evidence>
<dbReference type="InterPro" id="IPR040676">
    <property type="entry name" value="DUF5641"/>
</dbReference>
<dbReference type="InterPro" id="IPR041588">
    <property type="entry name" value="Integrase_H2C2"/>
</dbReference>
<protein>
    <recommendedName>
        <fullName evidence="6">Integrase catalytic domain-containing protein</fullName>
    </recommendedName>
</protein>
<dbReference type="Proteomes" id="UP000299102">
    <property type="component" value="Unassembled WGS sequence"/>
</dbReference>
<dbReference type="Pfam" id="PF18701">
    <property type="entry name" value="DUF5641"/>
    <property type="match status" value="1"/>
</dbReference>
<evidence type="ECO:0000259" key="3">
    <source>
        <dbReference type="Pfam" id="PF18701"/>
    </source>
</evidence>
<dbReference type="OrthoDB" id="6515424at2759"/>
<dbReference type="Pfam" id="PF17921">
    <property type="entry name" value="Integrase_H2C2"/>
    <property type="match status" value="1"/>
</dbReference>
<dbReference type="EMBL" id="BGZK01002118">
    <property type="protein sequence ID" value="GBP90845.1"/>
    <property type="molecule type" value="Genomic_DNA"/>
</dbReference>
<dbReference type="InterPro" id="IPR012337">
    <property type="entry name" value="RNaseH-like_sf"/>
</dbReference>
<comment type="caution">
    <text evidence="4">The sequence shown here is derived from an EMBL/GenBank/DDBJ whole genome shotgun (WGS) entry which is preliminary data.</text>
</comment>
<dbReference type="Pfam" id="PF05380">
    <property type="entry name" value="Peptidase_A17"/>
    <property type="match status" value="1"/>
</dbReference>